<dbReference type="EMBL" id="JACNJZ010000075">
    <property type="protein sequence ID" value="MBC8317189.1"/>
    <property type="molecule type" value="Genomic_DNA"/>
</dbReference>
<dbReference type="PANTHER" id="PTHR20857">
    <property type="entry name" value="THIAMINE-PHOSPHATE PYROPHOSPHORYLASE"/>
    <property type="match status" value="1"/>
</dbReference>
<protein>
    <submittedName>
        <fullName evidence="4">Thiamine phosphate synthase</fullName>
    </submittedName>
</protein>
<reference evidence="4 5" key="1">
    <citation type="submission" date="2020-08" db="EMBL/GenBank/DDBJ databases">
        <title>Bridging the membrane lipid divide: bacteria of the FCB group superphylum have the potential to synthesize archaeal ether lipids.</title>
        <authorList>
            <person name="Villanueva L."/>
            <person name="Von Meijenfeldt F.A.B."/>
            <person name="Westbye A.B."/>
            <person name="Yadav S."/>
            <person name="Hopmans E.C."/>
            <person name="Dutilh B.E."/>
            <person name="Sinninghe Damste J.S."/>
        </authorList>
    </citation>
    <scope>NUCLEOTIDE SEQUENCE [LARGE SCALE GENOMIC DNA]</scope>
    <source>
        <strain evidence="4">NIOZ-UU47</strain>
    </source>
</reference>
<feature type="domain" description="Thiamine phosphate synthase/TenI" evidence="3">
    <location>
        <begin position="22"/>
        <end position="134"/>
    </location>
</feature>
<evidence type="ECO:0000256" key="1">
    <source>
        <dbReference type="ARBA" id="ARBA00004948"/>
    </source>
</evidence>
<proteinExistence type="predicted"/>
<gene>
    <name evidence="4" type="ORF">H8E41_04735</name>
</gene>
<comment type="pathway">
    <text evidence="1">Cofactor biosynthesis; thiamine diphosphate biosynthesis.</text>
</comment>
<accession>A0A8J6NCB2</accession>
<dbReference type="PANTHER" id="PTHR20857:SF15">
    <property type="entry name" value="THIAMINE-PHOSPHATE SYNTHASE"/>
    <property type="match status" value="1"/>
</dbReference>
<comment type="caution">
    <text evidence="4">The sequence shown here is derived from an EMBL/GenBank/DDBJ whole genome shotgun (WGS) entry which is preliminary data.</text>
</comment>
<dbReference type="InterPro" id="IPR022998">
    <property type="entry name" value="ThiamineP_synth_TenI"/>
</dbReference>
<dbReference type="Gene3D" id="3.20.20.70">
    <property type="entry name" value="Aldolase class I"/>
    <property type="match status" value="1"/>
</dbReference>
<dbReference type="SUPFAM" id="SSF51391">
    <property type="entry name" value="Thiamin phosphate synthase"/>
    <property type="match status" value="1"/>
</dbReference>
<dbReference type="Proteomes" id="UP000614424">
    <property type="component" value="Unassembled WGS sequence"/>
</dbReference>
<evidence type="ECO:0000259" key="3">
    <source>
        <dbReference type="Pfam" id="PF02581"/>
    </source>
</evidence>
<evidence type="ECO:0000313" key="5">
    <source>
        <dbReference type="Proteomes" id="UP000614424"/>
    </source>
</evidence>
<dbReference type="InterPro" id="IPR013785">
    <property type="entry name" value="Aldolase_TIM"/>
</dbReference>
<sequence>MTPIQSAVYQKRIHIFCEEVSVYPVSCEKLACGRTDIQWLDAVLKGGARIVQLRDKISNDRTLLEKAKIFRKKTREANALFIVNNRVDIALLSEADGVHLGNTDLPAAEVRKLGPDFIIGVSANTVEQATTAQDELQGDCAMEIEIKKILCP</sequence>
<dbReference type="GO" id="GO:0009228">
    <property type="term" value="P:thiamine biosynthetic process"/>
    <property type="evidence" value="ECO:0007669"/>
    <property type="project" value="UniProtKB-KW"/>
</dbReference>
<evidence type="ECO:0000313" key="4">
    <source>
        <dbReference type="EMBL" id="MBC8317189.1"/>
    </source>
</evidence>
<dbReference type="AlphaFoldDB" id="A0A8J6NCB2"/>
<dbReference type="InterPro" id="IPR036206">
    <property type="entry name" value="ThiamineP_synth_sf"/>
</dbReference>
<feature type="non-terminal residue" evidence="4">
    <location>
        <position position="152"/>
    </location>
</feature>
<dbReference type="GO" id="GO:0004789">
    <property type="term" value="F:thiamine-phosphate diphosphorylase activity"/>
    <property type="evidence" value="ECO:0007669"/>
    <property type="project" value="TreeGrafter"/>
</dbReference>
<evidence type="ECO:0000256" key="2">
    <source>
        <dbReference type="ARBA" id="ARBA00022977"/>
    </source>
</evidence>
<keyword evidence="2" id="KW-0784">Thiamine biosynthesis</keyword>
<dbReference type="CDD" id="cd00564">
    <property type="entry name" value="TMP_TenI"/>
    <property type="match status" value="1"/>
</dbReference>
<name>A0A8J6NCB2_9BACT</name>
<dbReference type="GO" id="GO:0005737">
    <property type="term" value="C:cytoplasm"/>
    <property type="evidence" value="ECO:0007669"/>
    <property type="project" value="TreeGrafter"/>
</dbReference>
<dbReference type="Pfam" id="PF02581">
    <property type="entry name" value="TMP-TENI"/>
    <property type="match status" value="1"/>
</dbReference>
<organism evidence="4 5">
    <name type="scientific">Candidatus Desulfobia pelagia</name>
    <dbReference type="NCBI Taxonomy" id="2841692"/>
    <lineage>
        <taxon>Bacteria</taxon>
        <taxon>Pseudomonadati</taxon>
        <taxon>Thermodesulfobacteriota</taxon>
        <taxon>Desulfobulbia</taxon>
        <taxon>Desulfobulbales</taxon>
        <taxon>Desulfobulbaceae</taxon>
        <taxon>Candidatus Desulfobia</taxon>
    </lineage>
</organism>